<organism evidence="1">
    <name type="scientific">marine sediment metagenome</name>
    <dbReference type="NCBI Taxonomy" id="412755"/>
    <lineage>
        <taxon>unclassified sequences</taxon>
        <taxon>metagenomes</taxon>
        <taxon>ecological metagenomes</taxon>
    </lineage>
</organism>
<sequence>MSSGKAKVNYSIEILDTKSEISALTLPVVEKKDIFSLDLGLLDSKLTKFYGKIVNVHSFLLNNENLTNTQKLDYCSIERHFMKLYLKEMMKKV</sequence>
<protein>
    <submittedName>
        <fullName evidence="1">Uncharacterized protein</fullName>
    </submittedName>
</protein>
<name>X1A9P5_9ZZZZ</name>
<evidence type="ECO:0000313" key="1">
    <source>
        <dbReference type="EMBL" id="GAG79135.1"/>
    </source>
</evidence>
<reference evidence="1" key="1">
    <citation type="journal article" date="2014" name="Front. Microbiol.">
        <title>High frequency of phylogenetically diverse reductive dehalogenase-homologous genes in deep subseafloor sedimentary metagenomes.</title>
        <authorList>
            <person name="Kawai M."/>
            <person name="Futagami T."/>
            <person name="Toyoda A."/>
            <person name="Takaki Y."/>
            <person name="Nishi S."/>
            <person name="Hori S."/>
            <person name="Arai W."/>
            <person name="Tsubouchi T."/>
            <person name="Morono Y."/>
            <person name="Uchiyama I."/>
            <person name="Ito T."/>
            <person name="Fujiyama A."/>
            <person name="Inagaki F."/>
            <person name="Takami H."/>
        </authorList>
    </citation>
    <scope>NUCLEOTIDE SEQUENCE</scope>
    <source>
        <strain evidence="1">Expedition CK06-06</strain>
    </source>
</reference>
<accession>X1A9P5</accession>
<gene>
    <name evidence="1" type="ORF">S01H4_35491</name>
</gene>
<proteinExistence type="predicted"/>
<comment type="caution">
    <text evidence="1">The sequence shown here is derived from an EMBL/GenBank/DDBJ whole genome shotgun (WGS) entry which is preliminary data.</text>
</comment>
<dbReference type="AlphaFoldDB" id="X1A9P5"/>
<dbReference type="EMBL" id="BART01018877">
    <property type="protein sequence ID" value="GAG79135.1"/>
    <property type="molecule type" value="Genomic_DNA"/>
</dbReference>